<evidence type="ECO:0000313" key="3">
    <source>
        <dbReference type="EMBL" id="MEN9060472.1"/>
    </source>
</evidence>
<dbReference type="RefSeq" id="WP_347165650.1">
    <property type="nucleotide sequence ID" value="NZ_JBDNCH010000002.1"/>
</dbReference>
<proteinExistence type="predicted"/>
<dbReference type="EMBL" id="JBDNCH010000002">
    <property type="protein sequence ID" value="MEN9060472.1"/>
    <property type="molecule type" value="Genomic_DNA"/>
</dbReference>
<dbReference type="AlphaFoldDB" id="A0AAW9SCE3"/>
<dbReference type="InterPro" id="IPR052893">
    <property type="entry name" value="TCS_response_regulator"/>
</dbReference>
<gene>
    <name evidence="3" type="ORF">ABFB10_04950</name>
</gene>
<organism evidence="3 4">
    <name type="scientific">Ponticoccus litoralis</name>
    <dbReference type="NCBI Taxonomy" id="422297"/>
    <lineage>
        <taxon>Bacteria</taxon>
        <taxon>Pseudomonadati</taxon>
        <taxon>Pseudomonadota</taxon>
        <taxon>Alphaproteobacteria</taxon>
        <taxon>Rhodobacterales</taxon>
        <taxon>Roseobacteraceae</taxon>
        <taxon>Ponticoccus</taxon>
    </lineage>
</organism>
<dbReference type="PANTHER" id="PTHR44520">
    <property type="entry name" value="RESPONSE REGULATOR RCP1-RELATED"/>
    <property type="match status" value="1"/>
</dbReference>
<accession>A0AAW9SCE3</accession>
<feature type="domain" description="Response regulatory" evidence="2">
    <location>
        <begin position="11"/>
        <end position="135"/>
    </location>
</feature>
<evidence type="ECO:0000256" key="1">
    <source>
        <dbReference type="PROSITE-ProRule" id="PRU00169"/>
    </source>
</evidence>
<dbReference type="CDD" id="cd17557">
    <property type="entry name" value="REC_Rcp-like"/>
    <property type="match status" value="1"/>
</dbReference>
<sequence length="147" mass="16519">MITGQKSMPINILLVEDDNGDAKAVIRAFKRAQIANPIVRARDGREALEILHKERPDMPEAPFICLVDVNMPRMNGHEFVAALRADPDLRKLVVFMLTTSKMRDDVDHAYDNNVAGYIVKESAGADFLDLIGTLNAYWRLVELPDMP</sequence>
<name>A0AAW9SCE3_9RHOB</name>
<dbReference type="PANTHER" id="PTHR44520:SF2">
    <property type="entry name" value="RESPONSE REGULATOR RCP1"/>
    <property type="match status" value="1"/>
</dbReference>
<evidence type="ECO:0000313" key="4">
    <source>
        <dbReference type="Proteomes" id="UP001428774"/>
    </source>
</evidence>
<dbReference type="GO" id="GO:0000160">
    <property type="term" value="P:phosphorelay signal transduction system"/>
    <property type="evidence" value="ECO:0007669"/>
    <property type="project" value="InterPro"/>
</dbReference>
<evidence type="ECO:0000259" key="2">
    <source>
        <dbReference type="PROSITE" id="PS50110"/>
    </source>
</evidence>
<reference evidence="3 4" key="1">
    <citation type="submission" date="2024-05" db="EMBL/GenBank/DDBJ databases">
        <title>Genome sequence of Ponticoccus litoralis KCCM 90028.</title>
        <authorList>
            <person name="Kim J.M."/>
            <person name="Lee J.K."/>
            <person name="Choi B.J."/>
            <person name="Bayburt H."/>
            <person name="Baek J.H."/>
            <person name="Jeon C.O."/>
        </authorList>
    </citation>
    <scope>NUCLEOTIDE SEQUENCE [LARGE SCALE GENOMIC DNA]</scope>
    <source>
        <strain evidence="3 4">KCCM 90028</strain>
    </source>
</reference>
<dbReference type="InterPro" id="IPR001789">
    <property type="entry name" value="Sig_transdc_resp-reg_receiver"/>
</dbReference>
<dbReference type="PROSITE" id="PS50110">
    <property type="entry name" value="RESPONSE_REGULATORY"/>
    <property type="match status" value="1"/>
</dbReference>
<protein>
    <submittedName>
        <fullName evidence="3">Response regulator</fullName>
    </submittedName>
</protein>
<dbReference type="Gene3D" id="3.40.50.2300">
    <property type="match status" value="1"/>
</dbReference>
<keyword evidence="1" id="KW-0597">Phosphoprotein</keyword>
<dbReference type="Pfam" id="PF00072">
    <property type="entry name" value="Response_reg"/>
    <property type="match status" value="1"/>
</dbReference>
<dbReference type="SMART" id="SM00448">
    <property type="entry name" value="REC"/>
    <property type="match status" value="1"/>
</dbReference>
<dbReference type="SUPFAM" id="SSF52172">
    <property type="entry name" value="CheY-like"/>
    <property type="match status" value="1"/>
</dbReference>
<keyword evidence="4" id="KW-1185">Reference proteome</keyword>
<dbReference type="Proteomes" id="UP001428774">
    <property type="component" value="Unassembled WGS sequence"/>
</dbReference>
<comment type="caution">
    <text evidence="3">The sequence shown here is derived from an EMBL/GenBank/DDBJ whole genome shotgun (WGS) entry which is preliminary data.</text>
</comment>
<feature type="modified residue" description="4-aspartylphosphate" evidence="1">
    <location>
        <position position="68"/>
    </location>
</feature>
<dbReference type="InterPro" id="IPR011006">
    <property type="entry name" value="CheY-like_superfamily"/>
</dbReference>